<feature type="transmembrane region" description="Helical" evidence="1">
    <location>
        <begin position="30"/>
        <end position="51"/>
    </location>
</feature>
<keyword evidence="1" id="KW-0812">Transmembrane</keyword>
<keyword evidence="1" id="KW-1133">Transmembrane helix</keyword>
<gene>
    <name evidence="2" type="ORF">S01H1_64639</name>
</gene>
<dbReference type="EMBL" id="BARS01042612">
    <property type="protein sequence ID" value="GAG30699.1"/>
    <property type="molecule type" value="Genomic_DNA"/>
</dbReference>
<accession>X0WI97</accession>
<evidence type="ECO:0008006" key="3">
    <source>
        <dbReference type="Google" id="ProtNLM"/>
    </source>
</evidence>
<protein>
    <recommendedName>
        <fullName evidence="3">Radical SAM core domain-containing protein</fullName>
    </recommendedName>
</protein>
<dbReference type="InterPro" id="IPR058240">
    <property type="entry name" value="rSAM_sf"/>
</dbReference>
<comment type="caution">
    <text evidence="2">The sequence shown here is derived from an EMBL/GenBank/DDBJ whole genome shotgun (WGS) entry which is preliminary data.</text>
</comment>
<evidence type="ECO:0000313" key="2">
    <source>
        <dbReference type="EMBL" id="GAG30699.1"/>
    </source>
</evidence>
<name>X0WI97_9ZZZZ</name>
<sequence length="236" mass="27390">MKIATMHRCRGDSVQYVKGRKKNVGFTPDIIYITTLFTFHYKIVIKTILFYKKYFSNSDLKVGGIFASLMPEFIKKHTGVECHFGLLPETEDCIPDYETIPSDCSIVFTSRGCTNKCRFCVVPKIEGTLTDIENWNEDINASKRLITFWDNNWFAKGYDLIKRDVTRIKSFLDIGVETFDFNQGLDARLFTEAIAKLLHGMPLHPIRFAFDNMSEDGYVQKALTLARKYNFYEQNY</sequence>
<evidence type="ECO:0000256" key="1">
    <source>
        <dbReference type="SAM" id="Phobius"/>
    </source>
</evidence>
<reference evidence="2" key="1">
    <citation type="journal article" date="2014" name="Front. Microbiol.">
        <title>High frequency of phylogenetically diverse reductive dehalogenase-homologous genes in deep subseafloor sedimentary metagenomes.</title>
        <authorList>
            <person name="Kawai M."/>
            <person name="Futagami T."/>
            <person name="Toyoda A."/>
            <person name="Takaki Y."/>
            <person name="Nishi S."/>
            <person name="Hori S."/>
            <person name="Arai W."/>
            <person name="Tsubouchi T."/>
            <person name="Morono Y."/>
            <person name="Uchiyama I."/>
            <person name="Ito T."/>
            <person name="Fujiyama A."/>
            <person name="Inagaki F."/>
            <person name="Takami H."/>
        </authorList>
    </citation>
    <scope>NUCLEOTIDE SEQUENCE</scope>
    <source>
        <strain evidence="2">Expedition CK06-06</strain>
    </source>
</reference>
<keyword evidence="1" id="KW-0472">Membrane</keyword>
<dbReference type="AlphaFoldDB" id="X0WI97"/>
<dbReference type="SUPFAM" id="SSF102114">
    <property type="entry name" value="Radical SAM enzymes"/>
    <property type="match status" value="1"/>
</dbReference>
<proteinExistence type="predicted"/>
<organism evidence="2">
    <name type="scientific">marine sediment metagenome</name>
    <dbReference type="NCBI Taxonomy" id="412755"/>
    <lineage>
        <taxon>unclassified sequences</taxon>
        <taxon>metagenomes</taxon>
        <taxon>ecological metagenomes</taxon>
    </lineage>
</organism>